<reference evidence="1 2" key="1">
    <citation type="submission" date="2020-08" db="EMBL/GenBank/DDBJ databases">
        <title>Genomic Encyclopedia of Type Strains, Phase III (KMG-III): the genomes of soil and plant-associated and newly described type strains.</title>
        <authorList>
            <person name="Whitman W."/>
        </authorList>
    </citation>
    <scope>NUCLEOTIDE SEQUENCE [LARGE SCALE GENOMIC DNA]</scope>
    <source>
        <strain evidence="1 2">CECT 7341</strain>
    </source>
</reference>
<evidence type="ECO:0000313" key="1">
    <source>
        <dbReference type="EMBL" id="MBB3185650.1"/>
    </source>
</evidence>
<dbReference type="EMBL" id="JACHXQ010000015">
    <property type="protein sequence ID" value="MBB3185650.1"/>
    <property type="molecule type" value="Genomic_DNA"/>
</dbReference>
<accession>A0A7W5DMI7</accession>
<evidence type="ECO:0000313" key="2">
    <source>
        <dbReference type="Proteomes" id="UP000563050"/>
    </source>
</evidence>
<keyword evidence="2" id="KW-1185">Reference proteome</keyword>
<dbReference type="Proteomes" id="UP000563050">
    <property type="component" value="Unassembled WGS sequence"/>
</dbReference>
<organism evidence="1 2">
    <name type="scientific">Halomonas fontilapidosi</name>
    <dbReference type="NCBI Taxonomy" id="616675"/>
    <lineage>
        <taxon>Bacteria</taxon>
        <taxon>Pseudomonadati</taxon>
        <taxon>Pseudomonadota</taxon>
        <taxon>Gammaproteobacteria</taxon>
        <taxon>Oceanospirillales</taxon>
        <taxon>Halomonadaceae</taxon>
        <taxon>Halomonas</taxon>
    </lineage>
</organism>
<dbReference type="AlphaFoldDB" id="A0A7W5DMI7"/>
<name>A0A7W5DMI7_9GAMM</name>
<sequence>MKPRRGAVQTITLDTDSEFAVHETVAKAVTAATYFCDTYCSAQRGANENTNGLIRKFFPKGKNFRQVTDAELRKVVKKLNDRPRSGSAWGNTQEPWIPQVLCLLLEFRNECRMQNQKRPKIT</sequence>
<dbReference type="GO" id="GO:0032196">
    <property type="term" value="P:transposition"/>
    <property type="evidence" value="ECO:0007669"/>
    <property type="project" value="TreeGrafter"/>
</dbReference>
<dbReference type="NCBIfam" id="NF033563">
    <property type="entry name" value="transpos_IS30"/>
    <property type="match status" value="1"/>
</dbReference>
<dbReference type="PANTHER" id="PTHR10948">
    <property type="entry name" value="TRANSPOSASE"/>
    <property type="match status" value="1"/>
</dbReference>
<dbReference type="GO" id="GO:0004803">
    <property type="term" value="F:transposase activity"/>
    <property type="evidence" value="ECO:0007669"/>
    <property type="project" value="TreeGrafter"/>
</dbReference>
<dbReference type="InterPro" id="IPR053392">
    <property type="entry name" value="Transposase_IS30-like"/>
</dbReference>
<dbReference type="PANTHER" id="PTHR10948:SF23">
    <property type="entry name" value="TRANSPOSASE INSI FOR INSERTION SEQUENCE ELEMENT IS30A-RELATED"/>
    <property type="match status" value="1"/>
</dbReference>
<dbReference type="GO" id="GO:0005829">
    <property type="term" value="C:cytosol"/>
    <property type="evidence" value="ECO:0007669"/>
    <property type="project" value="TreeGrafter"/>
</dbReference>
<comment type="caution">
    <text evidence="1">The sequence shown here is derived from an EMBL/GenBank/DDBJ whole genome shotgun (WGS) entry which is preliminary data.</text>
</comment>
<gene>
    <name evidence="1" type="ORF">FHR95_003241</name>
</gene>
<proteinExistence type="predicted"/>
<protein>
    <submittedName>
        <fullName evidence="1">IS30 family transposase</fullName>
    </submittedName>
</protein>
<dbReference type="SUPFAM" id="SSF53098">
    <property type="entry name" value="Ribonuclease H-like"/>
    <property type="match status" value="1"/>
</dbReference>
<dbReference type="InterPro" id="IPR012337">
    <property type="entry name" value="RNaseH-like_sf"/>
</dbReference>
<dbReference type="InterPro" id="IPR051917">
    <property type="entry name" value="Transposase-Integrase"/>
</dbReference>